<dbReference type="Proteomes" id="UP000019132">
    <property type="component" value="Unassembled WGS sequence"/>
</dbReference>
<evidence type="ECO:0000256" key="1">
    <source>
        <dbReference type="ARBA" id="ARBA00023026"/>
    </source>
</evidence>
<dbReference type="SUPFAM" id="SSF50494">
    <property type="entry name" value="Trypsin-like serine proteases"/>
    <property type="match status" value="1"/>
</dbReference>
<protein>
    <recommendedName>
        <fullName evidence="4">Serine protease</fullName>
    </recommendedName>
</protein>
<dbReference type="InParanoid" id="K3WUN0"/>
<evidence type="ECO:0008006" key="4">
    <source>
        <dbReference type="Google" id="ProtNLM"/>
    </source>
</evidence>
<keyword evidence="3" id="KW-1185">Reference proteome</keyword>
<dbReference type="PANTHER" id="PTHR36234">
    <property type="entry name" value="LYSYL ENDOPEPTIDASE"/>
    <property type="match status" value="1"/>
</dbReference>
<dbReference type="HOGENOM" id="CLU_036779_2_0_1"/>
<evidence type="ECO:0000313" key="3">
    <source>
        <dbReference type="Proteomes" id="UP000019132"/>
    </source>
</evidence>
<dbReference type="EMBL" id="GL376558">
    <property type="status" value="NOT_ANNOTATED_CDS"/>
    <property type="molecule type" value="Genomic_DNA"/>
</dbReference>
<keyword evidence="1" id="KW-0843">Virulence</keyword>
<reference evidence="3" key="1">
    <citation type="journal article" date="2010" name="Genome Biol.">
        <title>Genome sequence of the necrotrophic plant pathogen Pythium ultimum reveals original pathogenicity mechanisms and effector repertoire.</title>
        <authorList>
            <person name="Levesque C.A."/>
            <person name="Brouwer H."/>
            <person name="Cano L."/>
            <person name="Hamilton J.P."/>
            <person name="Holt C."/>
            <person name="Huitema E."/>
            <person name="Raffaele S."/>
            <person name="Robideau G.P."/>
            <person name="Thines M."/>
            <person name="Win J."/>
            <person name="Zerillo M.M."/>
            <person name="Beakes G.W."/>
            <person name="Boore J.L."/>
            <person name="Busam D."/>
            <person name="Dumas B."/>
            <person name="Ferriera S."/>
            <person name="Fuerstenberg S.I."/>
            <person name="Gachon C.M."/>
            <person name="Gaulin E."/>
            <person name="Govers F."/>
            <person name="Grenville-Briggs L."/>
            <person name="Horner N."/>
            <person name="Hostetler J."/>
            <person name="Jiang R.H."/>
            <person name="Johnson J."/>
            <person name="Krajaejun T."/>
            <person name="Lin H."/>
            <person name="Meijer H.J."/>
            <person name="Moore B."/>
            <person name="Morris P."/>
            <person name="Phuntmart V."/>
            <person name="Puiu D."/>
            <person name="Shetty J."/>
            <person name="Stajich J.E."/>
            <person name="Tripathy S."/>
            <person name="Wawra S."/>
            <person name="van West P."/>
            <person name="Whitty B.R."/>
            <person name="Coutinho P.M."/>
            <person name="Henrissat B."/>
            <person name="Martin F."/>
            <person name="Thomas P.D."/>
            <person name="Tyler B.M."/>
            <person name="De Vries R.P."/>
            <person name="Kamoun S."/>
            <person name="Yandell M."/>
            <person name="Tisserat N."/>
            <person name="Buell C.R."/>
        </authorList>
    </citation>
    <scope>NUCLEOTIDE SEQUENCE</scope>
    <source>
        <strain evidence="3">DAOM:BR144</strain>
    </source>
</reference>
<dbReference type="STRING" id="431595.K3WUN0"/>
<dbReference type="AlphaFoldDB" id="K3WUN0"/>
<dbReference type="EnsemblProtists" id="PYU1_T008677">
    <property type="protein sequence ID" value="PYU1_T008677"/>
    <property type="gene ID" value="PYU1_G008660"/>
</dbReference>
<sequence length="368" mass="40434">MTRHDDAQFLVFHFAYMNLEPSTVITITNQQHDDSSSEPEQQIYDLQSMGSLHHDFFTPPMYATHVIIEYTTTKTDHHTAASYPDCYGFRIDEYRFAALESLSVLSGDADDNENDSRCTSADDKSQEAACFKLTDSAIFERSNPVVRLVIQKETGAMFCTGWLFGCEGHILTNNHCVSQQSEADDMTVEFLAQGETCSESCDLANACRGASEAVDAQIVAFSPETQLDFALLLPKLSSERLQSLVQRYGFLSMRASKAQVDERIFIPQHPGGGGKRIAVKEETNYGRVLSSSQGNACNQRSDNLAYLLSTKGGSSGAPVIATSDFSVVGLHYCDGCHKTAIPASEIVRTLQSQNALPKCAVSEMQWAP</sequence>
<reference evidence="3" key="2">
    <citation type="submission" date="2010-04" db="EMBL/GenBank/DDBJ databases">
        <authorList>
            <person name="Buell R."/>
            <person name="Hamilton J."/>
            <person name="Hostetler J."/>
        </authorList>
    </citation>
    <scope>NUCLEOTIDE SEQUENCE [LARGE SCALE GENOMIC DNA]</scope>
    <source>
        <strain evidence="3">DAOM:BR144</strain>
    </source>
</reference>
<proteinExistence type="predicted"/>
<dbReference type="PANTHER" id="PTHR36234:SF5">
    <property type="entry name" value="LYSYL ENDOPEPTIDASE"/>
    <property type="match status" value="1"/>
</dbReference>
<dbReference type="InterPro" id="IPR043504">
    <property type="entry name" value="Peptidase_S1_PA_chymotrypsin"/>
</dbReference>
<dbReference type="VEuPathDB" id="FungiDB:PYU1_G008660"/>
<organism evidence="2 3">
    <name type="scientific">Globisporangium ultimum (strain ATCC 200006 / CBS 805.95 / DAOM BR144)</name>
    <name type="common">Pythium ultimum</name>
    <dbReference type="NCBI Taxonomy" id="431595"/>
    <lineage>
        <taxon>Eukaryota</taxon>
        <taxon>Sar</taxon>
        <taxon>Stramenopiles</taxon>
        <taxon>Oomycota</taxon>
        <taxon>Peronosporomycetes</taxon>
        <taxon>Pythiales</taxon>
        <taxon>Pythiaceae</taxon>
        <taxon>Globisporangium</taxon>
    </lineage>
</organism>
<dbReference type="InterPro" id="IPR009003">
    <property type="entry name" value="Peptidase_S1_PA"/>
</dbReference>
<accession>K3WUN0</accession>
<name>K3WUN0_GLOUD</name>
<dbReference type="eggNOG" id="ENOG502RXTP">
    <property type="taxonomic scope" value="Eukaryota"/>
</dbReference>
<dbReference type="Pfam" id="PF13365">
    <property type="entry name" value="Trypsin_2"/>
    <property type="match status" value="1"/>
</dbReference>
<evidence type="ECO:0000313" key="2">
    <source>
        <dbReference type="EnsemblProtists" id="PYU1_T008677"/>
    </source>
</evidence>
<dbReference type="Gene3D" id="2.40.10.10">
    <property type="entry name" value="Trypsin-like serine proteases"/>
    <property type="match status" value="2"/>
</dbReference>
<reference evidence="2" key="3">
    <citation type="submission" date="2015-02" db="UniProtKB">
        <authorList>
            <consortium name="EnsemblProtists"/>
        </authorList>
    </citation>
    <scope>IDENTIFICATION</scope>
    <source>
        <strain evidence="2">DAOM BR144</strain>
    </source>
</reference>